<dbReference type="PIRSF" id="PIRSF037087">
    <property type="entry name" value="UCP037087"/>
    <property type="match status" value="1"/>
</dbReference>
<dbReference type="PANTHER" id="PTHR40112">
    <property type="entry name" value="H2HPP ISOMERASE"/>
    <property type="match status" value="1"/>
</dbReference>
<organism evidence="3 4">
    <name type="scientific">Alsobacter ponti</name>
    <dbReference type="NCBI Taxonomy" id="2962936"/>
    <lineage>
        <taxon>Bacteria</taxon>
        <taxon>Pseudomonadati</taxon>
        <taxon>Pseudomonadota</taxon>
        <taxon>Alphaproteobacteria</taxon>
        <taxon>Hyphomicrobiales</taxon>
        <taxon>Alsobacteraceae</taxon>
        <taxon>Alsobacter</taxon>
    </lineage>
</organism>
<dbReference type="InterPro" id="IPR017102">
    <property type="entry name" value="UCP037087"/>
</dbReference>
<dbReference type="EMBL" id="JANCLU010000041">
    <property type="protein sequence ID" value="MCP8941148.1"/>
    <property type="molecule type" value="Genomic_DNA"/>
</dbReference>
<proteinExistence type="predicted"/>
<accession>A0ABT1LLP0</accession>
<feature type="domain" description="Cupin type-2" evidence="2">
    <location>
        <begin position="50"/>
        <end position="119"/>
    </location>
</feature>
<feature type="compositionally biased region" description="Basic and acidic residues" evidence="1">
    <location>
        <begin position="139"/>
        <end position="151"/>
    </location>
</feature>
<name>A0ABT1LLP0_9HYPH</name>
<dbReference type="InterPro" id="IPR011051">
    <property type="entry name" value="RmlC_Cupin_sf"/>
</dbReference>
<gene>
    <name evidence="3" type="ORF">NK718_21720</name>
</gene>
<comment type="caution">
    <text evidence="3">The sequence shown here is derived from an EMBL/GenBank/DDBJ whole genome shotgun (WGS) entry which is preliminary data.</text>
</comment>
<dbReference type="InterPro" id="IPR014710">
    <property type="entry name" value="RmlC-like_jellyroll"/>
</dbReference>
<protein>
    <submittedName>
        <fullName evidence="3">Cupin domain-containing protein</fullName>
    </submittedName>
</protein>
<sequence>MTAETVADALSRPECRVVRAGQPFTGKQGLTYAAAISAETVGSQGLHMQLVVIPPGGRARAHFHEAHETAVYVLSGVSGMWYGEGLAEHMEARAGDFIYIPAGVPHLPYNPSRTEPCTAVISRTDPNEQESVVLTPELDAARPPEQDRRTP</sequence>
<evidence type="ECO:0000313" key="3">
    <source>
        <dbReference type="EMBL" id="MCP8941148.1"/>
    </source>
</evidence>
<evidence type="ECO:0000259" key="2">
    <source>
        <dbReference type="Pfam" id="PF07883"/>
    </source>
</evidence>
<dbReference type="CDD" id="cd02210">
    <property type="entry name" value="cupin_BLR2406-like"/>
    <property type="match status" value="1"/>
</dbReference>
<dbReference type="Gene3D" id="2.60.120.10">
    <property type="entry name" value="Jelly Rolls"/>
    <property type="match status" value="1"/>
</dbReference>
<dbReference type="InterPro" id="IPR013096">
    <property type="entry name" value="Cupin_2"/>
</dbReference>
<dbReference type="PANTHER" id="PTHR40112:SF1">
    <property type="entry name" value="H2HPP ISOMERASE"/>
    <property type="match status" value="1"/>
</dbReference>
<dbReference type="InterPro" id="IPR052535">
    <property type="entry name" value="Bacilysin_H2HPP_isomerase"/>
</dbReference>
<dbReference type="RefSeq" id="WP_254746767.1">
    <property type="nucleotide sequence ID" value="NZ_JANCLU010000041.1"/>
</dbReference>
<keyword evidence="4" id="KW-1185">Reference proteome</keyword>
<evidence type="ECO:0000313" key="4">
    <source>
        <dbReference type="Proteomes" id="UP001205890"/>
    </source>
</evidence>
<feature type="region of interest" description="Disordered" evidence="1">
    <location>
        <begin position="124"/>
        <end position="151"/>
    </location>
</feature>
<evidence type="ECO:0000256" key="1">
    <source>
        <dbReference type="SAM" id="MobiDB-lite"/>
    </source>
</evidence>
<reference evidence="3 4" key="1">
    <citation type="submission" date="2022-07" db="EMBL/GenBank/DDBJ databases">
        <authorList>
            <person name="Li W.-J."/>
            <person name="Deng Q.-Q."/>
        </authorList>
    </citation>
    <scope>NUCLEOTIDE SEQUENCE [LARGE SCALE GENOMIC DNA]</scope>
    <source>
        <strain evidence="3 4">SYSU M60028</strain>
    </source>
</reference>
<dbReference type="Proteomes" id="UP001205890">
    <property type="component" value="Unassembled WGS sequence"/>
</dbReference>
<dbReference type="SUPFAM" id="SSF51182">
    <property type="entry name" value="RmlC-like cupins"/>
    <property type="match status" value="1"/>
</dbReference>
<dbReference type="Pfam" id="PF07883">
    <property type="entry name" value="Cupin_2"/>
    <property type="match status" value="1"/>
</dbReference>